<keyword evidence="4 7" id="KW-0472">Membrane</keyword>
<keyword evidence="5 7" id="KW-0456">Lyase</keyword>
<evidence type="ECO:0000256" key="3">
    <source>
        <dbReference type="ARBA" id="ARBA00022989"/>
    </source>
</evidence>
<keyword evidence="1 7" id="KW-1003">Cell membrane</keyword>
<comment type="catalytic activity">
    <reaction evidence="7">
        <text>a peptidoglycan chain = a peptidoglycan chain with N-acetyl-1,6-anhydromuramyl-[peptide] at the reducing end + a peptidoglycan chain with N-acetylglucosamine at the non-reducing end.</text>
        <dbReference type="EC" id="4.2.2.29"/>
    </reaction>
</comment>
<keyword evidence="9" id="KW-1185">Reference proteome</keyword>
<keyword evidence="2 7" id="KW-0812">Transmembrane</keyword>
<dbReference type="STRING" id="1069536.SINU_03960"/>
<feature type="site" description="Important for catalytic activity" evidence="7">
    <location>
        <position position="244"/>
    </location>
</feature>
<dbReference type="EMBL" id="AFVQ02000050">
    <property type="protein sequence ID" value="KLI03214.1"/>
    <property type="molecule type" value="Genomic_DNA"/>
</dbReference>
<dbReference type="GO" id="GO:0009252">
    <property type="term" value="P:peptidoglycan biosynthetic process"/>
    <property type="evidence" value="ECO:0007669"/>
    <property type="project" value="UniProtKB-UniRule"/>
</dbReference>
<dbReference type="EC" id="4.2.2.29" evidence="7"/>
<dbReference type="Proteomes" id="UP000035553">
    <property type="component" value="Unassembled WGS sequence"/>
</dbReference>
<evidence type="ECO:0000256" key="2">
    <source>
        <dbReference type="ARBA" id="ARBA00022692"/>
    </source>
</evidence>
<comment type="similarity">
    <text evidence="7">Belongs to the transglycosylase MltG family.</text>
</comment>
<dbReference type="GO" id="GO:0005886">
    <property type="term" value="C:plasma membrane"/>
    <property type="evidence" value="ECO:0007669"/>
    <property type="project" value="UniProtKB-UniRule"/>
</dbReference>
<comment type="caution">
    <text evidence="8">The sequence shown here is derived from an EMBL/GenBank/DDBJ whole genome shotgun (WGS) entry which is preliminary data.</text>
</comment>
<dbReference type="Gene3D" id="3.30.1490.480">
    <property type="entry name" value="Endolytic murein transglycosylase"/>
    <property type="match status" value="1"/>
</dbReference>
<proteinExistence type="inferred from homology"/>
<sequence>MSMKKKHWRIFAVAVILLFALTAGAAWGFNRYYTRLLTPINKQNDRPITVTIPSGASVRDMAQILEKKELVRKAWAFEFYARWNHLNTYRSGTYSFNQTMSIGQLMNNLKNGAHRGIIVLVDVRQGMWVSEVAAQMANAAKLDKQDVLKKLKDHNYVNDHYVTKYPFLTNEIFKKGIEYPLEGYLAPGIYRFKKGKSPLTLDQMVNKMLDQTAQRLHTYSGEIKTNKLGSVHKILTMASLIEQEAPDQKNREKIAGVFYNRLDLGMRLQTDPSIAYGQQRRIRAYTKKDLKTDTPYNTYTRSGLTVGPIGAPALDAIEAVLRPIKSKNIYFYARPNGKVYYSQTYEQHQEVIAKYRHEWAEKS</sequence>
<dbReference type="GO" id="GO:0008932">
    <property type="term" value="F:lytic endotransglycosylase activity"/>
    <property type="evidence" value="ECO:0007669"/>
    <property type="project" value="UniProtKB-UniRule"/>
</dbReference>
<evidence type="ECO:0000256" key="7">
    <source>
        <dbReference type="HAMAP-Rule" id="MF_02065"/>
    </source>
</evidence>
<dbReference type="AlphaFoldDB" id="A0A0U1QQY9"/>
<name>A0A0U1QQY9_9BACL</name>
<evidence type="ECO:0000313" key="8">
    <source>
        <dbReference type="EMBL" id="KLI03214.1"/>
    </source>
</evidence>
<evidence type="ECO:0000256" key="5">
    <source>
        <dbReference type="ARBA" id="ARBA00023239"/>
    </source>
</evidence>
<protein>
    <recommendedName>
        <fullName evidence="7">Endolytic murein transglycosylase</fullName>
        <ecNumber evidence="7">4.2.2.29</ecNumber>
    </recommendedName>
    <alternativeName>
        <fullName evidence="7">Peptidoglycan lytic transglycosylase</fullName>
    </alternativeName>
    <alternativeName>
        <fullName evidence="7">Peptidoglycan polymerization terminase</fullName>
    </alternativeName>
</protein>
<evidence type="ECO:0000313" key="9">
    <source>
        <dbReference type="Proteomes" id="UP000035553"/>
    </source>
</evidence>
<dbReference type="InterPro" id="IPR003770">
    <property type="entry name" value="MLTG-like"/>
</dbReference>
<gene>
    <name evidence="7" type="primary">mltG</name>
    <name evidence="8" type="ORF">SINU_03960</name>
</gene>
<evidence type="ECO:0000256" key="6">
    <source>
        <dbReference type="ARBA" id="ARBA00023316"/>
    </source>
</evidence>
<evidence type="ECO:0000256" key="4">
    <source>
        <dbReference type="ARBA" id="ARBA00023136"/>
    </source>
</evidence>
<dbReference type="HAMAP" id="MF_02065">
    <property type="entry name" value="MltG"/>
    <property type="match status" value="1"/>
</dbReference>
<dbReference type="PANTHER" id="PTHR30518">
    <property type="entry name" value="ENDOLYTIC MUREIN TRANSGLYCOSYLASE"/>
    <property type="match status" value="1"/>
</dbReference>
<dbReference type="Pfam" id="PF02618">
    <property type="entry name" value="YceG"/>
    <property type="match status" value="1"/>
</dbReference>
<reference evidence="8 9" key="1">
    <citation type="journal article" date="2011" name="J. Bacteriol.">
        <title>Draft genome sequence of Sporolactobacillus inulinus strain CASD, an efficient D-lactic acid-producing bacterium with high-concentration lactate tolerance capability.</title>
        <authorList>
            <person name="Yu B."/>
            <person name="Su F."/>
            <person name="Wang L."/>
            <person name="Xu K."/>
            <person name="Zhao B."/>
            <person name="Xu P."/>
        </authorList>
    </citation>
    <scope>NUCLEOTIDE SEQUENCE [LARGE SCALE GENOMIC DNA]</scope>
    <source>
        <strain evidence="8 9">CASD</strain>
    </source>
</reference>
<dbReference type="GO" id="GO:0071555">
    <property type="term" value="P:cell wall organization"/>
    <property type="evidence" value="ECO:0007669"/>
    <property type="project" value="UniProtKB-KW"/>
</dbReference>
<dbReference type="PANTHER" id="PTHR30518:SF2">
    <property type="entry name" value="ENDOLYTIC MUREIN TRANSGLYCOSYLASE"/>
    <property type="match status" value="1"/>
</dbReference>
<accession>A0A0U1QQY9</accession>
<keyword evidence="3 7" id="KW-1133">Transmembrane helix</keyword>
<organism evidence="8 9">
    <name type="scientific">Sporolactobacillus inulinus CASD</name>
    <dbReference type="NCBI Taxonomy" id="1069536"/>
    <lineage>
        <taxon>Bacteria</taxon>
        <taxon>Bacillati</taxon>
        <taxon>Bacillota</taxon>
        <taxon>Bacilli</taxon>
        <taxon>Bacillales</taxon>
        <taxon>Sporolactobacillaceae</taxon>
        <taxon>Sporolactobacillus</taxon>
    </lineage>
</organism>
<evidence type="ECO:0000256" key="1">
    <source>
        <dbReference type="ARBA" id="ARBA00022475"/>
    </source>
</evidence>
<keyword evidence="6 7" id="KW-0961">Cell wall biogenesis/degradation</keyword>
<dbReference type="NCBIfam" id="TIGR00247">
    <property type="entry name" value="endolytic transglycosylase MltG"/>
    <property type="match status" value="1"/>
</dbReference>
<comment type="function">
    <text evidence="7">Functions as a peptidoglycan terminase that cleaves nascent peptidoglycan strands endolytically to terminate their elongation.</text>
</comment>